<sequence>MLRKCLPMLSWTAQGRSVVKPRNDSFASGDQLLWRQNEDRLRLTRTPDGLLAAVSDGAGGAGLFCGPWAETLVTRLPKTPITSMKALNQWMDGFCLNFRADHAALSKATPARHSKFIREGSFATLVAGWLAYRRGRAMLQWLGYGDSQLMVFDRTGRQPALAASYPATLSALDRAPFLLNWKDMPREASLHGGEMVLPDRATVVLASDGIGQYLLLRTLASLPRSQASGGMLNEFMRLSGGESKLGQAARAHRATPGPGISGELATLRDCLKSDMSFAVRIRALCDKGLLANDDATLIMIDVDLTRNR</sequence>
<dbReference type="AlphaFoldDB" id="Q3BK66"/>
<evidence type="ECO:0000313" key="2">
    <source>
        <dbReference type="EMBL" id="CAM78085.1"/>
    </source>
</evidence>
<reference evidence="2" key="2">
    <citation type="journal article" date="2007" name="J. Bacteriol.">
        <title>Comparative genome analysis of four magnetotactic bacteria reveals a complex set of group-specific genes implicated in magnetosome biomineralization and function.</title>
        <authorList>
            <person name="Richter M."/>
            <person name="Kube M."/>
            <person name="Bazylinski D.A."/>
            <person name="Lombardot T."/>
            <person name="Gloeckner F.O."/>
            <person name="Reinhardt R."/>
            <person name="Schueler D."/>
        </authorList>
    </citation>
    <scope>NUCLEOTIDE SEQUENCE</scope>
    <source>
        <strain evidence="2">MSR-1</strain>
    </source>
</reference>
<dbReference type="InterPro" id="IPR036457">
    <property type="entry name" value="PPM-type-like_dom_sf"/>
</dbReference>
<name>Q3BK66_9PROT</name>
<evidence type="ECO:0008006" key="3">
    <source>
        <dbReference type="Google" id="ProtNLM"/>
    </source>
</evidence>
<evidence type="ECO:0000313" key="1">
    <source>
        <dbReference type="EMBL" id="CAJ30174.1"/>
    </source>
</evidence>
<reference evidence="1" key="1">
    <citation type="journal article" date="2005" name="J. Bacteriol.">
        <title>A hypervariable 130-kilobase genomic region of Magnetospirillum gryphiswaldense comprises a magnetosome island which undergoes frequent rearrangements during stationary growth.</title>
        <authorList>
            <person name="Ullrich S."/>
            <person name="Kube M."/>
            <person name="Schuebbe S."/>
            <person name="Reinhardt R."/>
            <person name="Schueler D."/>
        </authorList>
    </citation>
    <scope>NUCLEOTIDE SEQUENCE</scope>
    <source>
        <strain evidence="1">MSR-1</strain>
    </source>
</reference>
<protein>
    <recommendedName>
        <fullName evidence="3">PPM-type phosphatase domain-containing protein</fullName>
    </recommendedName>
</protein>
<dbReference type="EMBL" id="AM085146">
    <property type="protein sequence ID" value="CAJ30174.1"/>
    <property type="molecule type" value="Genomic_DNA"/>
</dbReference>
<gene>
    <name evidence="1" type="ORF">mgI571</name>
    <name evidence="2" type="ORF">MGR_4153</name>
</gene>
<dbReference type="EMBL" id="CU459003">
    <property type="protein sequence ID" value="CAM78085.1"/>
    <property type="molecule type" value="Genomic_DNA"/>
</dbReference>
<accession>Q3BK66</accession>
<dbReference type="SUPFAM" id="SSF81606">
    <property type="entry name" value="PP2C-like"/>
    <property type="match status" value="1"/>
</dbReference>
<organism evidence="1">
    <name type="scientific">Magnetospirillum gryphiswaldense</name>
    <dbReference type="NCBI Taxonomy" id="55518"/>
    <lineage>
        <taxon>Bacteria</taxon>
        <taxon>Pseudomonadati</taxon>
        <taxon>Pseudomonadota</taxon>
        <taxon>Alphaproteobacteria</taxon>
        <taxon>Rhodospirillales</taxon>
        <taxon>Rhodospirillaceae</taxon>
        <taxon>Magnetospirillum</taxon>
    </lineage>
</organism>
<proteinExistence type="predicted"/>